<name>A0A165PF06_9BACL</name>
<accession>A0A165PF06</accession>
<dbReference type="PANTHER" id="PTHR34351">
    <property type="entry name" value="SLR1927 PROTEIN-RELATED"/>
    <property type="match status" value="1"/>
</dbReference>
<keyword evidence="2" id="KW-0472">Membrane</keyword>
<keyword evidence="2" id="KW-0812">Transmembrane</keyword>
<feature type="domain" description="DUF58" evidence="3">
    <location>
        <begin position="219"/>
        <end position="331"/>
    </location>
</feature>
<evidence type="ECO:0000256" key="2">
    <source>
        <dbReference type="SAM" id="Phobius"/>
    </source>
</evidence>
<evidence type="ECO:0000259" key="3">
    <source>
        <dbReference type="Pfam" id="PF01882"/>
    </source>
</evidence>
<dbReference type="InterPro" id="IPR002881">
    <property type="entry name" value="DUF58"/>
</dbReference>
<dbReference type="PANTHER" id="PTHR34351:SF2">
    <property type="entry name" value="DUF58 DOMAIN-CONTAINING PROTEIN"/>
    <property type="match status" value="1"/>
</dbReference>
<keyword evidence="2" id="KW-1133">Transmembrane helix</keyword>
<keyword evidence="5" id="KW-1185">Reference proteome</keyword>
<proteinExistence type="predicted"/>
<feature type="transmembrane region" description="Helical" evidence="2">
    <location>
        <begin position="28"/>
        <end position="50"/>
    </location>
</feature>
<reference evidence="5" key="1">
    <citation type="submission" date="2016-01" db="EMBL/GenBank/DDBJ databases">
        <title>Draft genome of Chromobacterium sp. F49.</title>
        <authorList>
            <person name="Hong K.W."/>
        </authorList>
    </citation>
    <scope>NUCLEOTIDE SEQUENCE [LARGE SCALE GENOMIC DNA]</scope>
    <source>
        <strain evidence="5">M63</strain>
    </source>
</reference>
<comment type="caution">
    <text evidence="4">The sequence shown here is derived from an EMBL/GenBank/DDBJ whole genome shotgun (WGS) entry which is preliminary data.</text>
</comment>
<dbReference type="RefSeq" id="WP_063188498.1">
    <property type="nucleotide sequence ID" value="NZ_LQRA01000121.1"/>
</dbReference>
<evidence type="ECO:0000256" key="1">
    <source>
        <dbReference type="SAM" id="MobiDB-lite"/>
    </source>
</evidence>
<dbReference type="Pfam" id="PF01882">
    <property type="entry name" value="DUF58"/>
    <property type="match status" value="1"/>
</dbReference>
<organism evidence="4 5">
    <name type="scientific">Paenibacillus elgii</name>
    <dbReference type="NCBI Taxonomy" id="189691"/>
    <lineage>
        <taxon>Bacteria</taxon>
        <taxon>Bacillati</taxon>
        <taxon>Bacillota</taxon>
        <taxon>Bacilli</taxon>
        <taxon>Bacillales</taxon>
        <taxon>Paenibacillaceae</taxon>
        <taxon>Paenibacillus</taxon>
    </lineage>
</organism>
<dbReference type="OrthoDB" id="140416at2"/>
<feature type="region of interest" description="Disordered" evidence="1">
    <location>
        <begin position="191"/>
        <end position="245"/>
    </location>
</feature>
<evidence type="ECO:0000313" key="4">
    <source>
        <dbReference type="EMBL" id="KZE70512.1"/>
    </source>
</evidence>
<feature type="transmembrane region" description="Helical" evidence="2">
    <location>
        <begin position="5"/>
        <end position="22"/>
    </location>
</feature>
<dbReference type="AlphaFoldDB" id="A0A165PF06"/>
<gene>
    <name evidence="4" type="ORF">AV654_06405</name>
</gene>
<protein>
    <recommendedName>
        <fullName evidence="3">DUF58 domain-containing protein</fullName>
    </recommendedName>
</protein>
<evidence type="ECO:0000313" key="5">
    <source>
        <dbReference type="Proteomes" id="UP000076563"/>
    </source>
</evidence>
<dbReference type="EMBL" id="LQRA01000121">
    <property type="protein sequence ID" value="KZE70512.1"/>
    <property type="molecule type" value="Genomic_DNA"/>
</dbReference>
<dbReference type="Proteomes" id="UP000076563">
    <property type="component" value="Unassembled WGS sequence"/>
</dbReference>
<sequence length="431" mass="45062">MRSLLAVGWIGGCGALLGWWAFGWGGRTAWFLVYVWAFFVVYLGLFRAAAGRRLRAERLSDGMEAMLSATPERIQCGLSADRFVYSGESVSMAYRLSAAWLPLFGGRLRVEERWVHEGTGERVVRRGTAETGFRRAEVMHCTMQGFDRGVYRQEALIVSAVDAFGLVQAKRESAGGGQLWVLPGGSGIAMPLPGAAPEGARPASQRPPGSDPVPQVSGTRPYAPGDPLRRIHWRSSARTGELRAKETELPAAGRQLIVLDAAGAGGSAGAALWAAPALSAAVEAAAGLARRALEQGARVRLAVSDGQSGAAEAQGRGRDGELLRLLAAVPRGEARADAFAELALREARLAGGGALTLVTARADAQLAAALRGLPRGTARVVYVHGPGVAWPGPTHAWIRQLEALGCPVTILAPHAPAAAPKGGAADVAIGT</sequence>